<evidence type="ECO:0000259" key="3">
    <source>
        <dbReference type="PROSITE" id="PS50110"/>
    </source>
</evidence>
<evidence type="ECO:0000313" key="5">
    <source>
        <dbReference type="Proteomes" id="UP000628448"/>
    </source>
</evidence>
<feature type="modified residue" description="4-aspartylphosphate" evidence="2">
    <location>
        <position position="61"/>
    </location>
</feature>
<keyword evidence="5" id="KW-1185">Reference proteome</keyword>
<evidence type="ECO:0000313" key="4">
    <source>
        <dbReference type="EMBL" id="MBG9375445.1"/>
    </source>
</evidence>
<feature type="domain" description="Response regulatory" evidence="3">
    <location>
        <begin position="12"/>
        <end position="126"/>
    </location>
</feature>
<proteinExistence type="predicted"/>
<dbReference type="PANTHER" id="PTHR44591:SF3">
    <property type="entry name" value="RESPONSE REGULATORY DOMAIN-CONTAINING PROTEIN"/>
    <property type="match status" value="1"/>
</dbReference>
<sequence>METSSVRDKILKALIVDDEVDICYLLDGILKKKSLRSTYVNTLSDAQRMLKKETPSILFLDNHLPDGLGVDFIDYVKRNHPFTRIVVVTAIDSSADRLKAYEKGADYFIAKPFNRDIIFNVVDRLNK</sequence>
<organism evidence="4 5">
    <name type="scientific">Panacibacter microcysteis</name>
    <dbReference type="NCBI Taxonomy" id="2793269"/>
    <lineage>
        <taxon>Bacteria</taxon>
        <taxon>Pseudomonadati</taxon>
        <taxon>Bacteroidota</taxon>
        <taxon>Chitinophagia</taxon>
        <taxon>Chitinophagales</taxon>
        <taxon>Chitinophagaceae</taxon>
        <taxon>Panacibacter</taxon>
    </lineage>
</organism>
<accession>A0A931GUK1</accession>
<dbReference type="SMART" id="SM00448">
    <property type="entry name" value="REC"/>
    <property type="match status" value="1"/>
</dbReference>
<name>A0A931GUK1_9BACT</name>
<dbReference type="InterPro" id="IPR001789">
    <property type="entry name" value="Sig_transdc_resp-reg_receiver"/>
</dbReference>
<dbReference type="PANTHER" id="PTHR44591">
    <property type="entry name" value="STRESS RESPONSE REGULATOR PROTEIN 1"/>
    <property type="match status" value="1"/>
</dbReference>
<gene>
    <name evidence="4" type="ORF">I5907_04320</name>
</gene>
<dbReference type="Proteomes" id="UP000628448">
    <property type="component" value="Unassembled WGS sequence"/>
</dbReference>
<reference evidence="4" key="1">
    <citation type="submission" date="2020-11" db="EMBL/GenBank/DDBJ databases">
        <title>Bacterial whole genome sequence for Panacibacter sp. DH6.</title>
        <authorList>
            <person name="Le V."/>
            <person name="Ko S."/>
            <person name="Ahn C.-Y."/>
            <person name="Oh H.-M."/>
        </authorList>
    </citation>
    <scope>NUCLEOTIDE SEQUENCE</scope>
    <source>
        <strain evidence="4">DH6</strain>
    </source>
</reference>
<dbReference type="InterPro" id="IPR011006">
    <property type="entry name" value="CheY-like_superfamily"/>
</dbReference>
<dbReference type="CDD" id="cd00156">
    <property type="entry name" value="REC"/>
    <property type="match status" value="1"/>
</dbReference>
<dbReference type="EMBL" id="JADWYR010000001">
    <property type="protein sequence ID" value="MBG9375445.1"/>
    <property type="molecule type" value="Genomic_DNA"/>
</dbReference>
<dbReference type="Pfam" id="PF00072">
    <property type="entry name" value="Response_reg"/>
    <property type="match status" value="1"/>
</dbReference>
<evidence type="ECO:0000256" key="1">
    <source>
        <dbReference type="ARBA" id="ARBA00022553"/>
    </source>
</evidence>
<protein>
    <submittedName>
        <fullName evidence="4">Response regulator</fullName>
    </submittedName>
</protein>
<evidence type="ECO:0000256" key="2">
    <source>
        <dbReference type="PROSITE-ProRule" id="PRU00169"/>
    </source>
</evidence>
<dbReference type="InterPro" id="IPR050595">
    <property type="entry name" value="Bact_response_regulator"/>
</dbReference>
<dbReference type="GO" id="GO:0000160">
    <property type="term" value="P:phosphorelay signal transduction system"/>
    <property type="evidence" value="ECO:0007669"/>
    <property type="project" value="InterPro"/>
</dbReference>
<dbReference type="AlphaFoldDB" id="A0A931GUK1"/>
<dbReference type="SUPFAM" id="SSF52172">
    <property type="entry name" value="CheY-like"/>
    <property type="match status" value="1"/>
</dbReference>
<dbReference type="Gene3D" id="3.40.50.2300">
    <property type="match status" value="1"/>
</dbReference>
<dbReference type="PROSITE" id="PS50110">
    <property type="entry name" value="RESPONSE_REGULATORY"/>
    <property type="match status" value="1"/>
</dbReference>
<comment type="caution">
    <text evidence="4">The sequence shown here is derived from an EMBL/GenBank/DDBJ whole genome shotgun (WGS) entry which is preliminary data.</text>
</comment>
<keyword evidence="1 2" id="KW-0597">Phosphoprotein</keyword>
<dbReference type="RefSeq" id="WP_196989497.1">
    <property type="nucleotide sequence ID" value="NZ_JADWYR010000001.1"/>
</dbReference>